<accession>A0A8J6HVH8</accession>
<gene>
    <name evidence="2" type="ORF">GEV33_001873</name>
</gene>
<dbReference type="Proteomes" id="UP000719412">
    <property type="component" value="Unassembled WGS sequence"/>
</dbReference>
<sequence>MRQLWRPPHGELPRLPQVPKRISGQENPPGNPTKPPEKSHRILHELADAIDLLVEAPPEPTYHDPRGHHADTLDIALLKNVPLQTRLHVVNALNLDHLPVLIHIGDETNDENLNTQVQCTNWPLKLNSKPGALLSELAPPSTLRRQTGLATKSNTRSSIIGMIDGNGNSNRKPIPLIHGTLGLDFSNDEKAEAFADSLELQCKANIVDADLDHIELIERRVKNILSGQHDTPITPTSPEEVRGIIGLLKVKKAPGPDKIPNTSLKLLPDKVVVALTAITLVNKDIFSYILLRVPYHVKNFEKFSLLIFVQLVGETEVS</sequence>
<comment type="caution">
    <text evidence="2">The sequence shown here is derived from an EMBL/GenBank/DDBJ whole genome shotgun (WGS) entry which is preliminary data.</text>
</comment>
<organism evidence="2 3">
    <name type="scientific">Tenebrio molitor</name>
    <name type="common">Yellow mealworm beetle</name>
    <dbReference type="NCBI Taxonomy" id="7067"/>
    <lineage>
        <taxon>Eukaryota</taxon>
        <taxon>Metazoa</taxon>
        <taxon>Ecdysozoa</taxon>
        <taxon>Arthropoda</taxon>
        <taxon>Hexapoda</taxon>
        <taxon>Insecta</taxon>
        <taxon>Pterygota</taxon>
        <taxon>Neoptera</taxon>
        <taxon>Endopterygota</taxon>
        <taxon>Coleoptera</taxon>
        <taxon>Polyphaga</taxon>
        <taxon>Cucujiformia</taxon>
        <taxon>Tenebrionidae</taxon>
        <taxon>Tenebrio</taxon>
    </lineage>
</organism>
<keyword evidence="3" id="KW-1185">Reference proteome</keyword>
<feature type="region of interest" description="Disordered" evidence="1">
    <location>
        <begin position="1"/>
        <end position="38"/>
    </location>
</feature>
<name>A0A8J6HVH8_TENMO</name>
<evidence type="ECO:0000256" key="1">
    <source>
        <dbReference type="SAM" id="MobiDB-lite"/>
    </source>
</evidence>
<reference evidence="2" key="2">
    <citation type="submission" date="2021-08" db="EMBL/GenBank/DDBJ databases">
        <authorList>
            <person name="Eriksson T."/>
        </authorList>
    </citation>
    <scope>NUCLEOTIDE SEQUENCE</scope>
    <source>
        <strain evidence="2">Stoneville</strain>
        <tissue evidence="2">Whole head</tissue>
    </source>
</reference>
<protein>
    <submittedName>
        <fullName evidence="2">Uncharacterized protein</fullName>
    </submittedName>
</protein>
<evidence type="ECO:0000313" key="3">
    <source>
        <dbReference type="Proteomes" id="UP000719412"/>
    </source>
</evidence>
<reference evidence="2" key="1">
    <citation type="journal article" date="2020" name="J Insects Food Feed">
        <title>The yellow mealworm (Tenebrio molitor) genome: a resource for the emerging insects as food and feed industry.</title>
        <authorList>
            <person name="Eriksson T."/>
            <person name="Andere A."/>
            <person name="Kelstrup H."/>
            <person name="Emery V."/>
            <person name="Picard C."/>
        </authorList>
    </citation>
    <scope>NUCLEOTIDE SEQUENCE</scope>
    <source>
        <strain evidence="2">Stoneville</strain>
        <tissue evidence="2">Whole head</tissue>
    </source>
</reference>
<proteinExistence type="predicted"/>
<evidence type="ECO:0000313" key="2">
    <source>
        <dbReference type="EMBL" id="KAH0820918.1"/>
    </source>
</evidence>
<dbReference type="EMBL" id="JABDTM020010241">
    <property type="protein sequence ID" value="KAH0820918.1"/>
    <property type="molecule type" value="Genomic_DNA"/>
</dbReference>
<dbReference type="AlphaFoldDB" id="A0A8J6HVH8"/>